<organism evidence="2 3">
    <name type="scientific">Ilex paraguariensis</name>
    <name type="common">yerba mate</name>
    <dbReference type="NCBI Taxonomy" id="185542"/>
    <lineage>
        <taxon>Eukaryota</taxon>
        <taxon>Viridiplantae</taxon>
        <taxon>Streptophyta</taxon>
        <taxon>Embryophyta</taxon>
        <taxon>Tracheophyta</taxon>
        <taxon>Spermatophyta</taxon>
        <taxon>Magnoliopsida</taxon>
        <taxon>eudicotyledons</taxon>
        <taxon>Gunneridae</taxon>
        <taxon>Pentapetalae</taxon>
        <taxon>asterids</taxon>
        <taxon>campanulids</taxon>
        <taxon>Aquifoliales</taxon>
        <taxon>Aquifoliaceae</taxon>
        <taxon>Ilex</taxon>
    </lineage>
</organism>
<dbReference type="AlphaFoldDB" id="A0ABC8RL96"/>
<comment type="caution">
    <text evidence="2">The sequence shown here is derived from an EMBL/GenBank/DDBJ whole genome shotgun (WGS) entry which is preliminary data.</text>
</comment>
<protein>
    <submittedName>
        <fullName evidence="2">Uncharacterized protein</fullName>
    </submittedName>
</protein>
<name>A0ABC8RL96_9AQUA</name>
<evidence type="ECO:0000313" key="2">
    <source>
        <dbReference type="EMBL" id="CAK9145743.1"/>
    </source>
</evidence>
<sequence length="198" mass="22190">MLLCLQFTSVLGVWLATADDVYFFPLPPWRLALKLAISCLGLLRKQLNDYGNNIWPICVYALVRVYGRMLTENLGQSWKKETADQMWDISNRQCDLVQTQPHNEDYADSSMATSSARITRNVEHDVCSSILKERLGELVGNDGPFVSPYSVLIGSCQQRFCHDHGFLSAHFCLTTNPVGLKATSLFSRAPVWGTARAS</sequence>
<dbReference type="EMBL" id="CAUOFW020001502">
    <property type="protein sequence ID" value="CAK9145743.1"/>
    <property type="molecule type" value="Genomic_DNA"/>
</dbReference>
<feature type="chain" id="PRO_5044769798" evidence="1">
    <location>
        <begin position="19"/>
        <end position="198"/>
    </location>
</feature>
<proteinExistence type="predicted"/>
<feature type="signal peptide" evidence="1">
    <location>
        <begin position="1"/>
        <end position="18"/>
    </location>
</feature>
<dbReference type="Proteomes" id="UP001642360">
    <property type="component" value="Unassembled WGS sequence"/>
</dbReference>
<accession>A0ABC8RL96</accession>
<keyword evidence="3" id="KW-1185">Reference proteome</keyword>
<keyword evidence="1" id="KW-0732">Signal</keyword>
<reference evidence="2 3" key="1">
    <citation type="submission" date="2024-02" db="EMBL/GenBank/DDBJ databases">
        <authorList>
            <person name="Vignale AGUSTIN F."/>
            <person name="Sosa J E."/>
            <person name="Modenutti C."/>
        </authorList>
    </citation>
    <scope>NUCLEOTIDE SEQUENCE [LARGE SCALE GENOMIC DNA]</scope>
</reference>
<evidence type="ECO:0000313" key="3">
    <source>
        <dbReference type="Proteomes" id="UP001642360"/>
    </source>
</evidence>
<gene>
    <name evidence="2" type="ORF">ILEXP_LOCUS13559</name>
</gene>
<evidence type="ECO:0000256" key="1">
    <source>
        <dbReference type="SAM" id="SignalP"/>
    </source>
</evidence>